<dbReference type="OrthoDB" id="32195at2"/>
<dbReference type="InterPro" id="IPR018633">
    <property type="entry name" value="DUF2357"/>
</dbReference>
<dbReference type="Pfam" id="PF04411">
    <property type="entry name" value="PDDEXK_7"/>
    <property type="match status" value="1"/>
</dbReference>
<dbReference type="EMBL" id="VZAH01000100">
    <property type="protein sequence ID" value="MQP14833.1"/>
    <property type="molecule type" value="Genomic_DNA"/>
</dbReference>
<accession>A0A6G1VQ19</accession>
<proteinExistence type="predicted"/>
<organism evidence="2 3">
    <name type="scientific">Segatella copri</name>
    <dbReference type="NCBI Taxonomy" id="165179"/>
    <lineage>
        <taxon>Bacteria</taxon>
        <taxon>Pseudomonadati</taxon>
        <taxon>Bacteroidota</taxon>
        <taxon>Bacteroidia</taxon>
        <taxon>Bacteroidales</taxon>
        <taxon>Prevotellaceae</taxon>
        <taxon>Segatella</taxon>
    </lineage>
</organism>
<evidence type="ECO:0000313" key="2">
    <source>
        <dbReference type="EMBL" id="MQP14833.1"/>
    </source>
</evidence>
<dbReference type="Proteomes" id="UP000477980">
    <property type="component" value="Unassembled WGS sequence"/>
</dbReference>
<evidence type="ECO:0000259" key="1">
    <source>
        <dbReference type="Pfam" id="PF09823"/>
    </source>
</evidence>
<dbReference type="AlphaFoldDB" id="A0A6G1VQ19"/>
<gene>
    <name evidence="2" type="ORF">F7D25_10540</name>
</gene>
<feature type="domain" description="DUF2357" evidence="1">
    <location>
        <begin position="133"/>
        <end position="372"/>
    </location>
</feature>
<evidence type="ECO:0000313" key="3">
    <source>
        <dbReference type="Proteomes" id="UP000477980"/>
    </source>
</evidence>
<sequence length="741" mass="87480">MDVLKFECPDYLITISTASVNYAWDRFVRRVRSAAQTYCAYSSSRKGTLKLRDLPAGKNELVAQNDEIVPCEEWPQLWPVLFETCKYQFAVEFKQGLDISIEKQYPHVRHQLKSIGENFKFYSSSSDSGILVGDIDFLNSPGKFSFAFDYWDTDGLLHHEKMELYVASPKLDTKNDLQQIMALINQEYENYIYDYLTLTFSSFALQRSVKNNHIIWLSIFRSVVDEYFRNVRFVMSRPNNKPVRKTYHARPERIRRWSQREEERYRNMGQDAEMHYFRYEQTENTINTRENRFVKYTLHVLGKKFREVFSELGTLPNVMDTEERQLLEDYQRQFKRLETSPFFQKVGEFEGFRQESAILQQRMGYSKIYKAWLMLKKSLELVDGKTDIGMKQIWELYEIWCFLVMKRLIAKVLELDLQKPDNHVREDKSKMLNTIVKSEMTHIIEFDNVKNGDKVCLEYQHTYNRRTKEFSTTTTEQRPDIVVTIKKKDGFVLTYLYDAKYRVQDDARDGELDEGVSIDVADYPLPDAINQMHRYRDAIYYSMKTEVRPSAKEIIGGYILFPGRVVGDEIYGRYFYQSIRKVNIGAFPLLPATKENEDDIIQCDLLERHLREILLEDSVYEHVKDSIPQKGLVYGTENVFVLAVDRDAYDDYEHNRFSIEIPLDINKGMFKIDSIDYFMFIVENASEGYYRVTNSRLRIKDDKLVLALSLTDYQSFGFGFKEVAECDTKTIVSLRDLLNVR</sequence>
<name>A0A6G1VQ19_9BACT</name>
<reference evidence="2 3" key="1">
    <citation type="submission" date="2019-09" db="EMBL/GenBank/DDBJ databases">
        <title>Distinct polysaccharide growth profiles of human intestinal Prevotella copri isolates.</title>
        <authorList>
            <person name="Fehlner-Peach H."/>
            <person name="Magnabosco C."/>
            <person name="Raghavan V."/>
            <person name="Scher J.U."/>
            <person name="Tett A."/>
            <person name="Cox L.M."/>
            <person name="Gottsegen C."/>
            <person name="Watters A."/>
            <person name="Wiltshire- Gordon J.D."/>
            <person name="Segata N."/>
            <person name="Bonneau R."/>
            <person name="Littman D.R."/>
        </authorList>
    </citation>
    <scope>NUCLEOTIDE SEQUENCE [LARGE SCALE GENOMIC DNA]</scope>
    <source>
        <strain evidence="3">iAA917</strain>
    </source>
</reference>
<protein>
    <submittedName>
        <fullName evidence="2">DUF2357 domain-containing protein</fullName>
    </submittedName>
</protein>
<dbReference type="RefSeq" id="WP_153089853.1">
    <property type="nucleotide sequence ID" value="NZ_VZAH01000100.1"/>
</dbReference>
<dbReference type="InterPro" id="IPR007505">
    <property type="entry name" value="PDDEXK_7"/>
</dbReference>
<comment type="caution">
    <text evidence="2">The sequence shown here is derived from an EMBL/GenBank/DDBJ whole genome shotgun (WGS) entry which is preliminary data.</text>
</comment>
<dbReference type="Pfam" id="PF09823">
    <property type="entry name" value="DUF2357"/>
    <property type="match status" value="1"/>
</dbReference>